<dbReference type="InterPro" id="IPR014942">
    <property type="entry name" value="AbiEii"/>
</dbReference>
<sequence length="246" mass="27606">MASIPRLTANASSLTRFFVTCAKEANTPYLLCGATALIARGVISRATIDVDFHIPPSKSRMFRDVVDPKLNKALGEGLLVDGKTQELKDNQTKFRIFKAFPSGKNMKADVSESHCVYIPSAFSELAGVNVASVALMVVFKTCASARKNRGNRAKMVSDLEDLELALRHLVVQNEIVTHELQDLFKRETPSFTWKTFWDNVESLGTVDLEELEDMFHKVNIKKVNIQETDHDETNSMKGFFNYLILD</sequence>
<dbReference type="Pfam" id="PF08843">
    <property type="entry name" value="AbiEii"/>
    <property type="match status" value="1"/>
</dbReference>
<dbReference type="AlphaFoldDB" id="A0A369JQ84"/>
<evidence type="ECO:0000313" key="2">
    <source>
        <dbReference type="Proteomes" id="UP000076154"/>
    </source>
</evidence>
<gene>
    <name evidence="1" type="ORF">Hypma_011930</name>
</gene>
<dbReference type="Proteomes" id="UP000076154">
    <property type="component" value="Unassembled WGS sequence"/>
</dbReference>
<name>A0A369JQ84_HYPMA</name>
<proteinExistence type="predicted"/>
<organism evidence="1 2">
    <name type="scientific">Hypsizygus marmoreus</name>
    <name type="common">White beech mushroom</name>
    <name type="synonym">Agaricus marmoreus</name>
    <dbReference type="NCBI Taxonomy" id="39966"/>
    <lineage>
        <taxon>Eukaryota</taxon>
        <taxon>Fungi</taxon>
        <taxon>Dikarya</taxon>
        <taxon>Basidiomycota</taxon>
        <taxon>Agaricomycotina</taxon>
        <taxon>Agaricomycetes</taxon>
        <taxon>Agaricomycetidae</taxon>
        <taxon>Agaricales</taxon>
        <taxon>Tricholomatineae</taxon>
        <taxon>Lyophyllaceae</taxon>
        <taxon>Hypsizygus</taxon>
    </lineage>
</organism>
<accession>A0A369JQ84</accession>
<comment type="caution">
    <text evidence="1">The sequence shown here is derived from an EMBL/GenBank/DDBJ whole genome shotgun (WGS) entry which is preliminary data.</text>
</comment>
<protein>
    <recommendedName>
        <fullName evidence="3">Nucleotidyl transferase AbiEii/AbiGii toxin family protein</fullName>
    </recommendedName>
</protein>
<reference evidence="1" key="1">
    <citation type="submission" date="2018-04" db="EMBL/GenBank/DDBJ databases">
        <title>Whole genome sequencing of Hypsizygus marmoreus.</title>
        <authorList>
            <person name="Choi I.-G."/>
            <person name="Min B."/>
            <person name="Kim J.-G."/>
            <person name="Kim S."/>
            <person name="Oh Y.-L."/>
            <person name="Kong W.-S."/>
            <person name="Park H."/>
            <person name="Jeong J."/>
            <person name="Song E.-S."/>
        </authorList>
    </citation>
    <scope>NUCLEOTIDE SEQUENCE [LARGE SCALE GENOMIC DNA]</scope>
    <source>
        <strain evidence="1">51987-8</strain>
    </source>
</reference>
<dbReference type="EMBL" id="LUEZ02000055">
    <property type="protein sequence ID" value="RDB21534.1"/>
    <property type="molecule type" value="Genomic_DNA"/>
</dbReference>
<evidence type="ECO:0008006" key="3">
    <source>
        <dbReference type="Google" id="ProtNLM"/>
    </source>
</evidence>
<keyword evidence="2" id="KW-1185">Reference proteome</keyword>
<evidence type="ECO:0000313" key="1">
    <source>
        <dbReference type="EMBL" id="RDB21534.1"/>
    </source>
</evidence>
<dbReference type="OrthoDB" id="2990568at2759"/>
<dbReference type="InParanoid" id="A0A369JQ84"/>